<feature type="region of interest" description="Disordered" evidence="5">
    <location>
        <begin position="266"/>
        <end position="285"/>
    </location>
</feature>
<comment type="function">
    <text evidence="4">Initiates the rapid degradation of small, acid-soluble proteins during spore germination.</text>
</comment>
<comment type="similarity">
    <text evidence="4">Belongs to the peptidase A25 family.</text>
</comment>
<name>A0ABV2KSA8_9BACI</name>
<keyword evidence="2 4" id="KW-0378">Hydrolase</keyword>
<sequence length="362" mass="40302">MKHVKPRTDLAIEARDMFVEQNPDKKEELDGITIKTFEEDEIKLTRVKIDDKGAERVGKSAGRYVTIESHLMRQLDDEVQKQLAILVANELERLLEFHDIHPDQMGLIVGLGNDYVTPDALGPQVTKKVYVTNHLFQLQPERVEKGYRPVTAFTPSVMGLTGVETTDLIFGVVEKIQPDFIIAIDALAARSIDRVNTTIQLSDTGIHPGSGVGNDRKEVSQKTLNVPVFSIGIPTVVDAVTITSDTIDYVLKHFGREMNEQDDASKALTPSGMTFGERKTLTDDDLPDSEARERYLGVIGQLNEDEKRQLIKEVLDPIGHNLIVTPKEVDDVIVHMAKLVASSLNQGLHHAVKPENAKDFLK</sequence>
<dbReference type="GO" id="GO:0006508">
    <property type="term" value="P:proteolysis"/>
    <property type="evidence" value="ECO:0007669"/>
    <property type="project" value="UniProtKB-KW"/>
</dbReference>
<evidence type="ECO:0000256" key="1">
    <source>
        <dbReference type="ARBA" id="ARBA00022670"/>
    </source>
</evidence>
<evidence type="ECO:0000256" key="2">
    <source>
        <dbReference type="ARBA" id="ARBA00022801"/>
    </source>
</evidence>
<accession>A0ABV2KSA8</accession>
<keyword evidence="3 4" id="KW-0865">Zymogen</keyword>
<evidence type="ECO:0000313" key="7">
    <source>
        <dbReference type="Proteomes" id="UP001549167"/>
    </source>
</evidence>
<dbReference type="InterPro" id="IPR023430">
    <property type="entry name" value="Pept_HybD-like_dom_sf"/>
</dbReference>
<comment type="caution">
    <text evidence="6">The sequence shown here is derived from an EMBL/GenBank/DDBJ whole genome shotgun (WGS) entry which is preliminary data.</text>
</comment>
<feature type="chain" id="PRO_5044918705" description="Germination protease" evidence="4">
    <location>
        <begin position="10"/>
        <end position="362"/>
    </location>
</feature>
<dbReference type="InterPro" id="IPR005080">
    <property type="entry name" value="Peptidase_A25"/>
</dbReference>
<dbReference type="SUPFAM" id="SSF53163">
    <property type="entry name" value="HybD-like"/>
    <property type="match status" value="1"/>
</dbReference>
<organism evidence="6 7">
    <name type="scientific">Alkalibacillus flavidus</name>
    <dbReference type="NCBI Taxonomy" id="546021"/>
    <lineage>
        <taxon>Bacteria</taxon>
        <taxon>Bacillati</taxon>
        <taxon>Bacillota</taxon>
        <taxon>Bacilli</taxon>
        <taxon>Bacillales</taxon>
        <taxon>Bacillaceae</taxon>
        <taxon>Alkalibacillus</taxon>
    </lineage>
</organism>
<evidence type="ECO:0000256" key="3">
    <source>
        <dbReference type="ARBA" id="ARBA00023145"/>
    </source>
</evidence>
<feature type="propeptide" id="PRO_5044918706" evidence="4">
    <location>
        <begin position="1"/>
        <end position="9"/>
    </location>
</feature>
<dbReference type="RefSeq" id="WP_354219075.1">
    <property type="nucleotide sequence ID" value="NZ_JBEPMX010000002.1"/>
</dbReference>
<reference evidence="6 7" key="1">
    <citation type="submission" date="2024-06" db="EMBL/GenBank/DDBJ databases">
        <title>Genomic Encyclopedia of Type Strains, Phase IV (KMG-IV): sequencing the most valuable type-strain genomes for metagenomic binning, comparative biology and taxonomic classification.</title>
        <authorList>
            <person name="Goeker M."/>
        </authorList>
    </citation>
    <scope>NUCLEOTIDE SEQUENCE [LARGE SCALE GENOMIC DNA]</scope>
    <source>
        <strain evidence="6 7">DSM 23520</strain>
    </source>
</reference>
<evidence type="ECO:0000256" key="5">
    <source>
        <dbReference type="SAM" id="MobiDB-lite"/>
    </source>
</evidence>
<protein>
    <recommendedName>
        <fullName evidence="4">Germination protease</fullName>
        <ecNumber evidence="4">3.4.24.78</ecNumber>
    </recommendedName>
    <alternativeName>
        <fullName evidence="4">GPR endopeptidase</fullName>
    </alternativeName>
    <alternativeName>
        <fullName evidence="4">Germination proteinase</fullName>
    </alternativeName>
    <alternativeName>
        <fullName evidence="4">Spore protease</fullName>
    </alternativeName>
</protein>
<dbReference type="PIRSF" id="PIRSF019549">
    <property type="entry name" value="Peptidase_A25"/>
    <property type="match status" value="1"/>
</dbReference>
<comment type="PTM">
    <text evidence="4">Autoproteolytically processed. The inactive tetrameric zymogen termed p46 autoprocesses to a smaller form termed p41, which is active only during spore germination.</text>
</comment>
<evidence type="ECO:0000256" key="4">
    <source>
        <dbReference type="HAMAP-Rule" id="MF_00626"/>
    </source>
</evidence>
<proteinExistence type="inferred from homology"/>
<evidence type="ECO:0000313" key="6">
    <source>
        <dbReference type="EMBL" id="MET3682469.1"/>
    </source>
</evidence>
<gene>
    <name evidence="4" type="primary">gpr</name>
    <name evidence="6" type="ORF">ABID56_000550</name>
</gene>
<comment type="subunit">
    <text evidence="4">Homotetramer.</text>
</comment>
<dbReference type="Pfam" id="PF03418">
    <property type="entry name" value="Peptidase_A25"/>
    <property type="match status" value="1"/>
</dbReference>
<dbReference type="GO" id="GO:0008233">
    <property type="term" value="F:peptidase activity"/>
    <property type="evidence" value="ECO:0007669"/>
    <property type="project" value="UniProtKB-KW"/>
</dbReference>
<comment type="catalytic activity">
    <reaction evidence="4">
        <text>Endopeptidase action with P4 Glu or Asp, P1 preferably Glu &gt; Asp, P1' hydrophobic and P2' Ala.</text>
        <dbReference type="EC" id="3.4.24.78"/>
    </reaction>
</comment>
<keyword evidence="1 4" id="KW-0645">Protease</keyword>
<dbReference type="Proteomes" id="UP001549167">
    <property type="component" value="Unassembled WGS sequence"/>
</dbReference>
<dbReference type="EMBL" id="JBEPMX010000002">
    <property type="protein sequence ID" value="MET3682469.1"/>
    <property type="molecule type" value="Genomic_DNA"/>
</dbReference>
<dbReference type="NCBIfam" id="TIGR01441">
    <property type="entry name" value="GPR"/>
    <property type="match status" value="1"/>
</dbReference>
<dbReference type="EC" id="3.4.24.78" evidence="4"/>
<dbReference type="Gene3D" id="3.40.50.1450">
    <property type="entry name" value="HybD-like"/>
    <property type="match status" value="2"/>
</dbReference>
<keyword evidence="7" id="KW-1185">Reference proteome</keyword>
<dbReference type="HAMAP" id="MF_00626">
    <property type="entry name" value="Germination_prot"/>
    <property type="match status" value="1"/>
</dbReference>